<evidence type="ECO:0000256" key="3">
    <source>
        <dbReference type="ARBA" id="ARBA00022475"/>
    </source>
</evidence>
<gene>
    <name evidence="13" type="ORF">JHT90_12305</name>
</gene>
<evidence type="ECO:0000256" key="6">
    <source>
        <dbReference type="ARBA" id="ARBA00022692"/>
    </source>
</evidence>
<dbReference type="InterPro" id="IPR045584">
    <property type="entry name" value="Pilin-like"/>
</dbReference>
<evidence type="ECO:0000256" key="2">
    <source>
        <dbReference type="ARBA" id="ARBA00021549"/>
    </source>
</evidence>
<evidence type="ECO:0000256" key="5">
    <source>
        <dbReference type="ARBA" id="ARBA00022519"/>
    </source>
</evidence>
<dbReference type="Gene3D" id="3.55.40.10">
    <property type="entry name" value="minor pseudopilin epsh domain"/>
    <property type="match status" value="1"/>
</dbReference>
<dbReference type="InterPro" id="IPR012902">
    <property type="entry name" value="N_methyl_site"/>
</dbReference>
<keyword evidence="8 11" id="KW-0472">Membrane</keyword>
<evidence type="ECO:0000313" key="13">
    <source>
        <dbReference type="EMBL" id="QQP85156.1"/>
    </source>
</evidence>
<accession>A0A974NEG9</accession>
<evidence type="ECO:0000256" key="10">
    <source>
        <dbReference type="ARBA" id="ARBA00030775"/>
    </source>
</evidence>
<organism evidence="13 14">
    <name type="scientific">Entomomonas asaccharolytica</name>
    <dbReference type="NCBI Taxonomy" id="2785331"/>
    <lineage>
        <taxon>Bacteria</taxon>
        <taxon>Pseudomonadati</taxon>
        <taxon>Pseudomonadota</taxon>
        <taxon>Gammaproteobacteria</taxon>
        <taxon>Pseudomonadales</taxon>
        <taxon>Pseudomonadaceae</taxon>
        <taxon>Entomomonas</taxon>
    </lineage>
</organism>
<evidence type="ECO:0000313" key="14">
    <source>
        <dbReference type="Proteomes" id="UP000595278"/>
    </source>
</evidence>
<keyword evidence="5" id="KW-0997">Cell inner membrane</keyword>
<keyword evidence="4" id="KW-0488">Methylation</keyword>
<feature type="transmembrane region" description="Helical" evidence="11">
    <location>
        <begin position="12"/>
        <end position="32"/>
    </location>
</feature>
<protein>
    <recommendedName>
        <fullName evidence="2">Type II secretion system protein H</fullName>
    </recommendedName>
    <alternativeName>
        <fullName evidence="10">General secretion pathway protein H</fullName>
    </alternativeName>
</protein>
<dbReference type="GO" id="GO:0015628">
    <property type="term" value="P:protein secretion by the type II secretion system"/>
    <property type="evidence" value="ECO:0007669"/>
    <property type="project" value="InterPro"/>
</dbReference>
<keyword evidence="3" id="KW-1003">Cell membrane</keyword>
<dbReference type="Proteomes" id="UP000595278">
    <property type="component" value="Chromosome"/>
</dbReference>
<proteinExistence type="inferred from homology"/>
<dbReference type="RefSeq" id="WP_201091407.1">
    <property type="nucleotide sequence ID" value="NZ_CP067393.1"/>
</dbReference>
<evidence type="ECO:0000256" key="4">
    <source>
        <dbReference type="ARBA" id="ARBA00022481"/>
    </source>
</evidence>
<evidence type="ECO:0000256" key="7">
    <source>
        <dbReference type="ARBA" id="ARBA00022989"/>
    </source>
</evidence>
<name>A0A974NEG9_9GAMM</name>
<dbReference type="EMBL" id="CP067393">
    <property type="protein sequence ID" value="QQP85156.1"/>
    <property type="molecule type" value="Genomic_DNA"/>
</dbReference>
<dbReference type="InterPro" id="IPR022346">
    <property type="entry name" value="T2SS_GspH"/>
</dbReference>
<evidence type="ECO:0000256" key="8">
    <source>
        <dbReference type="ARBA" id="ARBA00023136"/>
    </source>
</evidence>
<keyword evidence="6 11" id="KW-0812">Transmembrane</keyword>
<evidence type="ECO:0000256" key="11">
    <source>
        <dbReference type="SAM" id="Phobius"/>
    </source>
</evidence>
<comment type="similarity">
    <text evidence="9">Belongs to the GSP H family.</text>
</comment>
<dbReference type="GO" id="GO:0005886">
    <property type="term" value="C:plasma membrane"/>
    <property type="evidence" value="ECO:0007669"/>
    <property type="project" value="UniProtKB-SubCell"/>
</dbReference>
<comment type="subcellular location">
    <subcellularLocation>
        <location evidence="1">Cell inner membrane</location>
        <topology evidence="1">Single-pass membrane protein</topology>
    </subcellularLocation>
</comment>
<keyword evidence="7 11" id="KW-1133">Transmembrane helix</keyword>
<dbReference type="Pfam" id="PF12019">
    <property type="entry name" value="GspH"/>
    <property type="match status" value="1"/>
</dbReference>
<dbReference type="AlphaFoldDB" id="A0A974NEG9"/>
<evidence type="ECO:0000256" key="1">
    <source>
        <dbReference type="ARBA" id="ARBA00004377"/>
    </source>
</evidence>
<dbReference type="SUPFAM" id="SSF54523">
    <property type="entry name" value="Pili subunits"/>
    <property type="match status" value="1"/>
</dbReference>
<evidence type="ECO:0000259" key="12">
    <source>
        <dbReference type="Pfam" id="PF12019"/>
    </source>
</evidence>
<feature type="domain" description="General secretion pathway GspH" evidence="12">
    <location>
        <begin position="45"/>
        <end position="131"/>
    </location>
</feature>
<reference evidence="13 14" key="1">
    <citation type="submission" date="2021-01" db="EMBL/GenBank/DDBJ databases">
        <title>Entomomonas sp. F2A isolated from a house cricket (Acheta domesticus).</title>
        <authorList>
            <person name="Spergser J."/>
            <person name="Busse H.-J."/>
        </authorList>
    </citation>
    <scope>NUCLEOTIDE SEQUENCE [LARGE SCALE GENOMIC DNA]</scope>
    <source>
        <strain evidence="13 14">F2A</strain>
    </source>
</reference>
<sequence>MKIFKEKGFTALELMMVIVIVAVLTVIAVPNFSSVSKKNAITATTNELVGLLQYAKTAAVTHNNPVIVCPFTQDSDEYVCEDDFTKSKKIGVFLYASPIKDRLREMTLANSIVITNRSTGSLGKVIAFYPDSSSAIHGIPDSFVKYNDNGAYVPSTGLTLNKDYFPKGAGTVKWKITAKTSAATEKCNVMNVSAIGQSRVEQESCSND</sequence>
<evidence type="ECO:0000256" key="9">
    <source>
        <dbReference type="ARBA" id="ARBA00025772"/>
    </source>
</evidence>
<dbReference type="NCBIfam" id="TIGR02532">
    <property type="entry name" value="IV_pilin_GFxxxE"/>
    <property type="match status" value="1"/>
</dbReference>
<keyword evidence="14" id="KW-1185">Reference proteome</keyword>
<dbReference type="GO" id="GO:0015627">
    <property type="term" value="C:type II protein secretion system complex"/>
    <property type="evidence" value="ECO:0007669"/>
    <property type="project" value="InterPro"/>
</dbReference>
<dbReference type="KEGG" id="eaz:JHT90_12305"/>